<protein>
    <submittedName>
        <fullName evidence="2">Uncharacterized protein</fullName>
    </submittedName>
</protein>
<dbReference type="Gramene" id="rna-AYBTSS11_LOCUS5355">
    <property type="protein sequence ID" value="CAJ1931617.1"/>
    <property type="gene ID" value="gene-AYBTSS11_LOCUS5355"/>
</dbReference>
<proteinExistence type="predicted"/>
<evidence type="ECO:0000313" key="2">
    <source>
        <dbReference type="EMBL" id="CAJ1931617.1"/>
    </source>
</evidence>
<feature type="region of interest" description="Disordered" evidence="1">
    <location>
        <begin position="1"/>
        <end position="61"/>
    </location>
</feature>
<gene>
    <name evidence="2" type="ORF">AYBTSS11_LOCUS5355</name>
</gene>
<accession>A0AA86RVC6</accession>
<sequence>MAEVPETNPPPPDPPIPSAPDATEETAPPAAATASQSSTDIVAPPALAPKRQRRPSVRLGEIGDQRAAVHGHETYYIQNINQFQAIVSVNP</sequence>
<reference evidence="2" key="1">
    <citation type="submission" date="2023-10" db="EMBL/GenBank/DDBJ databases">
        <authorList>
            <person name="Domelevo Entfellner J.-B."/>
        </authorList>
    </citation>
    <scope>NUCLEOTIDE SEQUENCE</scope>
</reference>
<feature type="compositionally biased region" description="Pro residues" evidence="1">
    <location>
        <begin position="7"/>
        <end position="18"/>
    </location>
</feature>
<dbReference type="Proteomes" id="UP001189624">
    <property type="component" value="Chromosome 2"/>
</dbReference>
<keyword evidence="3" id="KW-1185">Reference proteome</keyword>
<name>A0AA86RVC6_9FABA</name>
<feature type="compositionally biased region" description="Low complexity" evidence="1">
    <location>
        <begin position="19"/>
        <end position="40"/>
    </location>
</feature>
<dbReference type="AlphaFoldDB" id="A0AA86RVC6"/>
<evidence type="ECO:0000256" key="1">
    <source>
        <dbReference type="SAM" id="MobiDB-lite"/>
    </source>
</evidence>
<evidence type="ECO:0000313" key="3">
    <source>
        <dbReference type="Proteomes" id="UP001189624"/>
    </source>
</evidence>
<dbReference type="EMBL" id="OY731399">
    <property type="protein sequence ID" value="CAJ1931617.1"/>
    <property type="molecule type" value="Genomic_DNA"/>
</dbReference>
<organism evidence="2 3">
    <name type="scientific">Sphenostylis stenocarpa</name>
    <dbReference type="NCBI Taxonomy" id="92480"/>
    <lineage>
        <taxon>Eukaryota</taxon>
        <taxon>Viridiplantae</taxon>
        <taxon>Streptophyta</taxon>
        <taxon>Embryophyta</taxon>
        <taxon>Tracheophyta</taxon>
        <taxon>Spermatophyta</taxon>
        <taxon>Magnoliopsida</taxon>
        <taxon>eudicotyledons</taxon>
        <taxon>Gunneridae</taxon>
        <taxon>Pentapetalae</taxon>
        <taxon>rosids</taxon>
        <taxon>fabids</taxon>
        <taxon>Fabales</taxon>
        <taxon>Fabaceae</taxon>
        <taxon>Papilionoideae</taxon>
        <taxon>50 kb inversion clade</taxon>
        <taxon>NPAAA clade</taxon>
        <taxon>indigoferoid/millettioid clade</taxon>
        <taxon>Phaseoleae</taxon>
        <taxon>Sphenostylis</taxon>
    </lineage>
</organism>